<evidence type="ECO:0000313" key="1">
    <source>
        <dbReference type="EMBL" id="EQD73960.1"/>
    </source>
</evidence>
<comment type="caution">
    <text evidence="1">The sequence shown here is derived from an EMBL/GenBank/DDBJ whole genome shotgun (WGS) entry which is preliminary data.</text>
</comment>
<dbReference type="AlphaFoldDB" id="T1CVG9"/>
<name>T1CVG9_9ZZZZ</name>
<organism evidence="1">
    <name type="scientific">mine drainage metagenome</name>
    <dbReference type="NCBI Taxonomy" id="410659"/>
    <lineage>
        <taxon>unclassified sequences</taxon>
        <taxon>metagenomes</taxon>
        <taxon>ecological metagenomes</taxon>
    </lineage>
</organism>
<sequence length="112" mass="12693">MGTTTMSYLRSKKRRLKNGKTQDYWYRVEGIREGGKVRQKVVEYLGTGPDTREVRLDPALAARVALALLEGQPNAVEAATRLRALGIDLPGHPKNFHLTYTPPLRRYTLRAE</sequence>
<reference evidence="1" key="1">
    <citation type="submission" date="2013-08" db="EMBL/GenBank/DDBJ databases">
        <authorList>
            <person name="Mendez C."/>
            <person name="Richter M."/>
            <person name="Ferrer M."/>
            <person name="Sanchez J."/>
        </authorList>
    </citation>
    <scope>NUCLEOTIDE SEQUENCE</scope>
</reference>
<accession>T1CVG9</accession>
<reference evidence="1" key="2">
    <citation type="journal article" date="2014" name="ISME J.">
        <title>Microbial stratification in low pH oxic and suboxic macroscopic growths along an acid mine drainage.</title>
        <authorList>
            <person name="Mendez-Garcia C."/>
            <person name="Mesa V."/>
            <person name="Sprenger R.R."/>
            <person name="Richter M."/>
            <person name="Diez M.S."/>
            <person name="Solano J."/>
            <person name="Bargiela R."/>
            <person name="Golyshina O.V."/>
            <person name="Manteca A."/>
            <person name="Ramos J.L."/>
            <person name="Gallego J.R."/>
            <person name="Llorente I."/>
            <person name="Martins Dos Santos V.A."/>
            <person name="Jensen O.N."/>
            <person name="Pelaez A.I."/>
            <person name="Sanchez J."/>
            <person name="Ferrer M."/>
        </authorList>
    </citation>
    <scope>NUCLEOTIDE SEQUENCE</scope>
</reference>
<proteinExistence type="predicted"/>
<protein>
    <submittedName>
        <fullName evidence="1">Uncharacterized protein</fullName>
    </submittedName>
</protein>
<gene>
    <name evidence="1" type="ORF">B1B_02944</name>
</gene>
<dbReference type="EMBL" id="AUZY01001775">
    <property type="protein sequence ID" value="EQD73960.1"/>
    <property type="molecule type" value="Genomic_DNA"/>
</dbReference>